<dbReference type="Proteomes" id="UP000275663">
    <property type="component" value="Chromosome"/>
</dbReference>
<reference evidence="1 2" key="1">
    <citation type="journal article" date="2011" name="Int. J. Syst. Evol. Microbiol.">
        <title>Description of Undibacterium oligocarboniphilum sp. nov., isolated from purified water, and Undibacterium pigrum strain CCUG 49012 as the type strain of Undibacterium parvum sp. nov., and emended descriptions of the genus Undibacterium and the species Undibacterium pigrum.</title>
        <authorList>
            <person name="Eder W."/>
            <person name="Wanner G."/>
            <person name="Ludwig W."/>
            <person name="Busse H.J."/>
            <person name="Ziemke-Kageler F."/>
            <person name="Lang E."/>
        </authorList>
    </citation>
    <scope>NUCLEOTIDE SEQUENCE [LARGE SCALE GENOMIC DNA]</scope>
    <source>
        <strain evidence="1 2">DSM 23061</strain>
    </source>
</reference>
<dbReference type="KEGG" id="upv:EJN92_18310"/>
<keyword evidence="2" id="KW-1185">Reference proteome</keyword>
<protein>
    <submittedName>
        <fullName evidence="1">Uncharacterized protein</fullName>
    </submittedName>
</protein>
<evidence type="ECO:0000313" key="1">
    <source>
        <dbReference type="EMBL" id="AZP13769.1"/>
    </source>
</evidence>
<sequence length="234" mass="26073">MAIKNVKNLRYLEQHRKIVRAWKLSNSHFPPPSWEQWQQAMSIVEEQHADQTDTVEQSIALKAIESTIIHLGISNFALVNLPAVVDGGLESSSVFDLGSDALQLSRLVGQQLGLNAHYRERLHGLIYYYAKKPEQVVNIDLIVANYVPQQRLKIALEELIQELEVVAGSPCLKYETAVAMLDGAGAVMMGSALCQQEATRTQIENAKKSFFKNNTSGFGKSISQWCSRLIGVFS</sequence>
<dbReference type="RefSeq" id="WP_126129138.1">
    <property type="nucleotide sequence ID" value="NZ_CP034464.1"/>
</dbReference>
<gene>
    <name evidence="1" type="ORF">EJN92_18310</name>
</gene>
<dbReference type="OrthoDB" id="8719589at2"/>
<dbReference type="EMBL" id="CP034464">
    <property type="protein sequence ID" value="AZP13769.1"/>
    <property type="molecule type" value="Genomic_DNA"/>
</dbReference>
<proteinExistence type="predicted"/>
<evidence type="ECO:0000313" key="2">
    <source>
        <dbReference type="Proteomes" id="UP000275663"/>
    </source>
</evidence>
<organism evidence="1 2">
    <name type="scientific">Undibacterium parvum</name>
    <dbReference type="NCBI Taxonomy" id="401471"/>
    <lineage>
        <taxon>Bacteria</taxon>
        <taxon>Pseudomonadati</taxon>
        <taxon>Pseudomonadota</taxon>
        <taxon>Betaproteobacteria</taxon>
        <taxon>Burkholderiales</taxon>
        <taxon>Oxalobacteraceae</taxon>
        <taxon>Undibacterium</taxon>
    </lineage>
</organism>
<dbReference type="AlphaFoldDB" id="A0A3S9HNW5"/>
<accession>A0A3S9HNW5</accession>
<name>A0A3S9HNW5_9BURK</name>